<protein>
    <recommendedName>
        <fullName evidence="3">Butirosin biosynthesis protein H N-terminal domain-containing protein</fullName>
    </recommendedName>
</protein>
<organism evidence="1 2">
    <name type="scientific">Cohnella zeiphila</name>
    <dbReference type="NCBI Taxonomy" id="2761120"/>
    <lineage>
        <taxon>Bacteria</taxon>
        <taxon>Bacillati</taxon>
        <taxon>Bacillota</taxon>
        <taxon>Bacilli</taxon>
        <taxon>Bacillales</taxon>
        <taxon>Paenibacillaceae</taxon>
        <taxon>Cohnella</taxon>
    </lineage>
</organism>
<evidence type="ECO:0008006" key="3">
    <source>
        <dbReference type="Google" id="ProtNLM"/>
    </source>
</evidence>
<sequence length="321" mass="35266">MNGASVPPRASSLVSFGPMTCAESCVATFLDECGLDYRSFFMDYWNLVYESGTLLAGRNLKAIDLAPFGVSKRRLDGVSLQDCRKLAVPARTCLLLVTLASRLPYFPRQLLAFEERGFEHFIIVRGYDEARDRFQVADPTAGFSGELSSEELAGANPEADGGFRLWQLAADPGVRPADAAERLRVACLGNYRRCPLNGPAFERFRADLRRFAAGSAAELDDWASRNNVAVATVIKNRKLVWHSLAAVGCWGEDDRARAQAAFAPIVAGWTQLNLLLFKLGRHPPDPEALAVQIDARMEKLRRAEEAFLYDLHAVAEGGSPA</sequence>
<gene>
    <name evidence="1" type="ORF">H7C18_03640</name>
</gene>
<evidence type="ECO:0000313" key="1">
    <source>
        <dbReference type="EMBL" id="MBB6729981.1"/>
    </source>
</evidence>
<accession>A0A7X0VTI5</accession>
<comment type="caution">
    <text evidence="1">The sequence shown here is derived from an EMBL/GenBank/DDBJ whole genome shotgun (WGS) entry which is preliminary data.</text>
</comment>
<dbReference type="RefSeq" id="WP_185127640.1">
    <property type="nucleotide sequence ID" value="NZ_JACJVO010000003.1"/>
</dbReference>
<keyword evidence="2" id="KW-1185">Reference proteome</keyword>
<dbReference type="Proteomes" id="UP000564644">
    <property type="component" value="Unassembled WGS sequence"/>
</dbReference>
<reference evidence="1 2" key="1">
    <citation type="submission" date="2020-08" db="EMBL/GenBank/DDBJ databases">
        <title>Cohnella phylogeny.</title>
        <authorList>
            <person name="Dunlap C."/>
        </authorList>
    </citation>
    <scope>NUCLEOTIDE SEQUENCE [LARGE SCALE GENOMIC DNA]</scope>
    <source>
        <strain evidence="1 2">CBP 2801</strain>
    </source>
</reference>
<proteinExistence type="predicted"/>
<evidence type="ECO:0000313" key="2">
    <source>
        <dbReference type="Proteomes" id="UP000564644"/>
    </source>
</evidence>
<dbReference type="AlphaFoldDB" id="A0A7X0VTI5"/>
<dbReference type="EMBL" id="JACJVO010000003">
    <property type="protein sequence ID" value="MBB6729981.1"/>
    <property type="molecule type" value="Genomic_DNA"/>
</dbReference>
<name>A0A7X0VTI5_9BACL</name>